<feature type="repeat" description="Cell wall-binding" evidence="6">
    <location>
        <begin position="363"/>
        <end position="382"/>
    </location>
</feature>
<evidence type="ECO:0000313" key="9">
    <source>
        <dbReference type="EMBL" id="SHE46514.1"/>
    </source>
</evidence>
<evidence type="ECO:0000256" key="6">
    <source>
        <dbReference type="PROSITE-ProRule" id="PRU00591"/>
    </source>
</evidence>
<accession>A0A1M4TQ39</accession>
<dbReference type="OrthoDB" id="177750at2"/>
<dbReference type="InterPro" id="IPR018337">
    <property type="entry name" value="Cell_wall/Cho-bd_repeat"/>
</dbReference>
<dbReference type="SUPFAM" id="SSF69360">
    <property type="entry name" value="Cell wall binding repeat"/>
    <property type="match status" value="1"/>
</dbReference>
<dbReference type="InterPro" id="IPR052159">
    <property type="entry name" value="Competence_DNA_uptake"/>
</dbReference>
<dbReference type="STRING" id="1122155.SAMN02745158_00536"/>
<organism evidence="9 10">
    <name type="scientific">Lactonifactor longoviformis DSM 17459</name>
    <dbReference type="NCBI Taxonomy" id="1122155"/>
    <lineage>
        <taxon>Bacteria</taxon>
        <taxon>Bacillati</taxon>
        <taxon>Bacillota</taxon>
        <taxon>Clostridia</taxon>
        <taxon>Eubacteriales</taxon>
        <taxon>Clostridiaceae</taxon>
        <taxon>Lactonifactor</taxon>
    </lineage>
</organism>
<sequence>MLNRIIKNIGLLMCCSVMLITPAVTANAAVEEKTVGGTPSVKVHFLTLRGADTDAIVLEATDADGTKHFGMVDAADDTNVPPGGAPTPGYEDEVNEYLTKLNVNHDNFEFFIGTHAHSDHIGGADEVIRAFGPQRVYIKPYSDNNVLSADRKWDNAYVYADTIKAAQDTNAKLITKSTPVDKEEFKLGESADIELFNFEYDPNEKFYDINSASIITKMSVFGRKVLLTGDMNTYTTSNVEDDVYGLESALIRMKLVKDIDIYKLAHHGIAGSNSKAMLDEANPKYIVQTGYLGNIPNATMAQINQKVGSKFYSTSSYYNLLSAIVFTINTDGSIETNIPKFTPGFVTTPRGTQYADNNGALIFNQWILTGNKWYYFGPNGLMQRGWVYFENRWYYLNSDGTMKTGWLLDSGRWYYLNEDGNTDRAPVGSMKTGWLLNGNRWYYLNEEGNTDGSPVGSMKTSWLLWKGKWYYLNPEGNADGAPVGSMKTGWLSYYGNWYYLLSNGEMVTGTVTIDGKRYTFNSDGKLIS</sequence>
<feature type="repeat" description="Cell wall-binding" evidence="6">
    <location>
        <begin position="383"/>
        <end position="402"/>
    </location>
</feature>
<dbReference type="Gene3D" id="2.10.270.10">
    <property type="entry name" value="Cholin Binding"/>
    <property type="match status" value="3"/>
</dbReference>
<dbReference type="Pfam" id="PF19127">
    <property type="entry name" value="Choline_bind_3"/>
    <property type="match status" value="1"/>
</dbReference>
<dbReference type="Pfam" id="PF01473">
    <property type="entry name" value="Choline_bind_1"/>
    <property type="match status" value="4"/>
</dbReference>
<evidence type="ECO:0000256" key="5">
    <source>
        <dbReference type="ARBA" id="ARBA00022833"/>
    </source>
</evidence>
<evidence type="ECO:0000259" key="8">
    <source>
        <dbReference type="Pfam" id="PF00753"/>
    </source>
</evidence>
<proteinExistence type="predicted"/>
<dbReference type="PANTHER" id="PTHR30619">
    <property type="entry name" value="DNA INTERNALIZATION/COMPETENCE PROTEIN COMEC/REC2"/>
    <property type="match status" value="1"/>
</dbReference>
<dbReference type="Pfam" id="PF00753">
    <property type="entry name" value="Lactamase_B"/>
    <property type="match status" value="1"/>
</dbReference>
<comment type="cofactor">
    <cofactor evidence="1">
        <name>Zn(2+)</name>
        <dbReference type="ChEBI" id="CHEBI:29105"/>
    </cofactor>
</comment>
<dbReference type="Gene3D" id="3.60.15.10">
    <property type="entry name" value="Ribonuclease Z/Hydroxyacylglutathione hydrolase-like"/>
    <property type="match status" value="1"/>
</dbReference>
<evidence type="ECO:0000256" key="1">
    <source>
        <dbReference type="ARBA" id="ARBA00001947"/>
    </source>
</evidence>
<keyword evidence="7" id="KW-0732">Signal</keyword>
<evidence type="ECO:0000313" key="10">
    <source>
        <dbReference type="Proteomes" id="UP000184245"/>
    </source>
</evidence>
<feature type="repeat" description="Cell wall-binding" evidence="6">
    <location>
        <begin position="487"/>
        <end position="506"/>
    </location>
</feature>
<feature type="chain" id="PRO_5013381875" evidence="7">
    <location>
        <begin position="29"/>
        <end position="528"/>
    </location>
</feature>
<evidence type="ECO:0000256" key="4">
    <source>
        <dbReference type="ARBA" id="ARBA00022801"/>
    </source>
</evidence>
<evidence type="ECO:0000256" key="2">
    <source>
        <dbReference type="ARBA" id="ARBA00022723"/>
    </source>
</evidence>
<protein>
    <submittedName>
        <fullName evidence="9">Putative cell wall binding repeat-containing protein</fullName>
    </submittedName>
</protein>
<evidence type="ECO:0000256" key="3">
    <source>
        <dbReference type="ARBA" id="ARBA00022737"/>
    </source>
</evidence>
<dbReference type="PROSITE" id="PS51170">
    <property type="entry name" value="CW"/>
    <property type="match status" value="4"/>
</dbReference>
<dbReference type="Proteomes" id="UP000184245">
    <property type="component" value="Unassembled WGS sequence"/>
</dbReference>
<dbReference type="PROSITE" id="PS00743">
    <property type="entry name" value="BETA_LACTAMASE_B_1"/>
    <property type="match status" value="1"/>
</dbReference>
<gene>
    <name evidence="9" type="ORF">SAMN02745158_00536</name>
</gene>
<feature type="repeat" description="Cell wall-binding" evidence="6">
    <location>
        <begin position="403"/>
        <end position="422"/>
    </location>
</feature>
<evidence type="ECO:0000256" key="7">
    <source>
        <dbReference type="SAM" id="SignalP"/>
    </source>
</evidence>
<dbReference type="InterPro" id="IPR036866">
    <property type="entry name" value="RibonucZ/Hydroxyglut_hydro"/>
</dbReference>
<keyword evidence="2" id="KW-0479">Metal-binding</keyword>
<dbReference type="GO" id="GO:0017001">
    <property type="term" value="P:antibiotic catabolic process"/>
    <property type="evidence" value="ECO:0007669"/>
    <property type="project" value="InterPro"/>
</dbReference>
<dbReference type="InterPro" id="IPR001018">
    <property type="entry name" value="Beta-lactamase_class-B_CS"/>
</dbReference>
<keyword evidence="10" id="KW-1185">Reference proteome</keyword>
<keyword evidence="4" id="KW-0378">Hydrolase</keyword>
<dbReference type="GO" id="GO:0008270">
    <property type="term" value="F:zinc ion binding"/>
    <property type="evidence" value="ECO:0007669"/>
    <property type="project" value="InterPro"/>
</dbReference>
<dbReference type="AlphaFoldDB" id="A0A1M4TQ39"/>
<feature type="signal peptide" evidence="7">
    <location>
        <begin position="1"/>
        <end position="28"/>
    </location>
</feature>
<dbReference type="PANTHER" id="PTHR30619:SF7">
    <property type="entry name" value="BETA-LACTAMASE DOMAIN PROTEIN"/>
    <property type="match status" value="1"/>
</dbReference>
<dbReference type="EMBL" id="FQVI01000002">
    <property type="protein sequence ID" value="SHE46514.1"/>
    <property type="molecule type" value="Genomic_DNA"/>
</dbReference>
<dbReference type="RefSeq" id="WP_072848800.1">
    <property type="nucleotide sequence ID" value="NZ_FQVI01000002.1"/>
</dbReference>
<reference evidence="9 10" key="1">
    <citation type="submission" date="2016-11" db="EMBL/GenBank/DDBJ databases">
        <authorList>
            <person name="Jaros S."/>
            <person name="Januszkiewicz K."/>
            <person name="Wedrychowicz H."/>
        </authorList>
    </citation>
    <scope>NUCLEOTIDE SEQUENCE [LARGE SCALE GENOMIC DNA]</scope>
    <source>
        <strain evidence="9 10">DSM 17459</strain>
    </source>
</reference>
<dbReference type="SUPFAM" id="SSF56281">
    <property type="entry name" value="Metallo-hydrolase/oxidoreductase"/>
    <property type="match status" value="1"/>
</dbReference>
<name>A0A1M4TQ39_9CLOT</name>
<dbReference type="InterPro" id="IPR001279">
    <property type="entry name" value="Metallo-B-lactamas"/>
</dbReference>
<feature type="domain" description="Metallo-beta-lactamase" evidence="8">
    <location>
        <begin position="114"/>
        <end position="141"/>
    </location>
</feature>
<dbReference type="GO" id="GO:0008800">
    <property type="term" value="F:beta-lactamase activity"/>
    <property type="evidence" value="ECO:0007669"/>
    <property type="project" value="InterPro"/>
</dbReference>
<keyword evidence="5" id="KW-0862">Zinc</keyword>
<keyword evidence="3" id="KW-0677">Repeat</keyword>